<evidence type="ECO:0000259" key="1">
    <source>
        <dbReference type="Pfam" id="PF02579"/>
    </source>
</evidence>
<dbReference type="Gene3D" id="3.30.420.130">
    <property type="entry name" value="Dinitrogenase iron-molybdenum cofactor biosynthesis domain"/>
    <property type="match status" value="1"/>
</dbReference>
<name>A0ABQ4DNV1_9CELL</name>
<comment type="caution">
    <text evidence="2">The sequence shown here is derived from an EMBL/GenBank/DDBJ whole genome shotgun (WGS) entry which is preliminary data.</text>
</comment>
<sequence>MIACISLGADGQVGESWGRAHRVAVARVEDGEVLDWQEHEVGWDALHDAGTPGAHHARIARFLREHGVDVVLVGHMGDGMVRMLGKLQIRTVLGTPGDARAAAVAAERLPV</sequence>
<dbReference type="Proteomes" id="UP000614741">
    <property type="component" value="Unassembled WGS sequence"/>
</dbReference>
<dbReference type="RefSeq" id="WP_203674562.1">
    <property type="nucleotide sequence ID" value="NZ_BONP01000014.1"/>
</dbReference>
<evidence type="ECO:0000313" key="2">
    <source>
        <dbReference type="EMBL" id="GIG40657.1"/>
    </source>
</evidence>
<keyword evidence="3" id="KW-1185">Reference proteome</keyword>
<proteinExistence type="predicted"/>
<reference evidence="2 3" key="1">
    <citation type="submission" date="2021-01" db="EMBL/GenBank/DDBJ databases">
        <title>Whole genome shotgun sequence of Cellulomonas phragmiteti NBRC 110785.</title>
        <authorList>
            <person name="Komaki H."/>
            <person name="Tamura T."/>
        </authorList>
    </citation>
    <scope>NUCLEOTIDE SEQUENCE [LARGE SCALE GENOMIC DNA]</scope>
    <source>
        <strain evidence="2 3">NBRC 110785</strain>
    </source>
</reference>
<dbReference type="SUPFAM" id="SSF53146">
    <property type="entry name" value="Nitrogenase accessory factor-like"/>
    <property type="match status" value="1"/>
</dbReference>
<gene>
    <name evidence="2" type="ORF">Cph01nite_24190</name>
</gene>
<dbReference type="InterPro" id="IPR036105">
    <property type="entry name" value="DiNase_FeMo-co_biosyn_sf"/>
</dbReference>
<protein>
    <recommendedName>
        <fullName evidence="1">Dinitrogenase iron-molybdenum cofactor biosynthesis domain-containing protein</fullName>
    </recommendedName>
</protein>
<organism evidence="2 3">
    <name type="scientific">Cellulomonas phragmiteti</name>
    <dbReference type="NCBI Taxonomy" id="478780"/>
    <lineage>
        <taxon>Bacteria</taxon>
        <taxon>Bacillati</taxon>
        <taxon>Actinomycetota</taxon>
        <taxon>Actinomycetes</taxon>
        <taxon>Micrococcales</taxon>
        <taxon>Cellulomonadaceae</taxon>
        <taxon>Cellulomonas</taxon>
    </lineage>
</organism>
<dbReference type="Pfam" id="PF02579">
    <property type="entry name" value="Nitro_FeMo-Co"/>
    <property type="match status" value="1"/>
</dbReference>
<dbReference type="EMBL" id="BONP01000014">
    <property type="protein sequence ID" value="GIG40657.1"/>
    <property type="molecule type" value="Genomic_DNA"/>
</dbReference>
<evidence type="ECO:0000313" key="3">
    <source>
        <dbReference type="Proteomes" id="UP000614741"/>
    </source>
</evidence>
<feature type="domain" description="Dinitrogenase iron-molybdenum cofactor biosynthesis" evidence="1">
    <location>
        <begin position="10"/>
        <end position="102"/>
    </location>
</feature>
<accession>A0ABQ4DNV1</accession>
<dbReference type="InterPro" id="IPR003731">
    <property type="entry name" value="Di-Nase_FeMo-co_biosynth"/>
</dbReference>